<evidence type="ECO:0000256" key="4">
    <source>
        <dbReference type="ARBA" id="ARBA00023004"/>
    </source>
</evidence>
<keyword evidence="4" id="KW-0408">Iron</keyword>
<dbReference type="InterPro" id="IPR039661">
    <property type="entry name" value="ELP3"/>
</dbReference>
<keyword evidence="2" id="KW-0949">S-adenosyl-L-methionine</keyword>
<keyword evidence="5" id="KW-0411">Iron-sulfur</keyword>
<protein>
    <recommendedName>
        <fullName evidence="7">tRNA uridine(34) 5-carboxymethylaminomethyl modification radical SAM/GNAT enzyme Elp3</fullName>
    </recommendedName>
</protein>
<name>X0W722_9ZZZZ</name>
<evidence type="ECO:0000256" key="5">
    <source>
        <dbReference type="ARBA" id="ARBA00023014"/>
    </source>
</evidence>
<dbReference type="PANTHER" id="PTHR11135:SF0">
    <property type="entry name" value="ELONGATOR COMPLEX PROTEIN 3"/>
    <property type="match status" value="1"/>
</dbReference>
<evidence type="ECO:0000313" key="6">
    <source>
        <dbReference type="EMBL" id="GAG26734.1"/>
    </source>
</evidence>
<dbReference type="GO" id="GO:0005737">
    <property type="term" value="C:cytoplasm"/>
    <property type="evidence" value="ECO:0007669"/>
    <property type="project" value="TreeGrafter"/>
</dbReference>
<gene>
    <name evidence="6" type="ORF">S01H1_48129</name>
</gene>
<evidence type="ECO:0008006" key="7">
    <source>
        <dbReference type="Google" id="ProtNLM"/>
    </source>
</evidence>
<dbReference type="GO" id="GO:0002926">
    <property type="term" value="P:tRNA wobble base 5-methoxycarbonylmethyl-2-thiouridinylation"/>
    <property type="evidence" value="ECO:0007669"/>
    <property type="project" value="TreeGrafter"/>
</dbReference>
<evidence type="ECO:0000256" key="3">
    <source>
        <dbReference type="ARBA" id="ARBA00022723"/>
    </source>
</evidence>
<proteinExistence type="predicted"/>
<dbReference type="GO" id="GO:0046872">
    <property type="term" value="F:metal ion binding"/>
    <property type="evidence" value="ECO:0007669"/>
    <property type="project" value="UniProtKB-KW"/>
</dbReference>
<reference evidence="6" key="1">
    <citation type="journal article" date="2014" name="Front. Microbiol.">
        <title>High frequency of phylogenetically diverse reductive dehalogenase-homologous genes in deep subseafloor sedimentary metagenomes.</title>
        <authorList>
            <person name="Kawai M."/>
            <person name="Futagami T."/>
            <person name="Toyoda A."/>
            <person name="Takaki Y."/>
            <person name="Nishi S."/>
            <person name="Hori S."/>
            <person name="Arai W."/>
            <person name="Tsubouchi T."/>
            <person name="Morono Y."/>
            <person name="Uchiyama I."/>
            <person name="Ito T."/>
            <person name="Fujiyama A."/>
            <person name="Inagaki F."/>
            <person name="Takami H."/>
        </authorList>
    </citation>
    <scope>NUCLEOTIDE SEQUENCE</scope>
    <source>
        <strain evidence="6">Expedition CK06-06</strain>
    </source>
</reference>
<organism evidence="6">
    <name type="scientific">marine sediment metagenome</name>
    <dbReference type="NCBI Taxonomy" id="412755"/>
    <lineage>
        <taxon>unclassified sequences</taxon>
        <taxon>metagenomes</taxon>
        <taxon>ecological metagenomes</taxon>
    </lineage>
</organism>
<dbReference type="GO" id="GO:0051539">
    <property type="term" value="F:4 iron, 4 sulfur cluster binding"/>
    <property type="evidence" value="ECO:0007669"/>
    <property type="project" value="UniProtKB-KW"/>
</dbReference>
<dbReference type="AlphaFoldDB" id="X0W722"/>
<dbReference type="EMBL" id="BARS01030900">
    <property type="protein sequence ID" value="GAG26734.1"/>
    <property type="molecule type" value="Genomic_DNA"/>
</dbReference>
<keyword evidence="3" id="KW-0479">Metal-binding</keyword>
<comment type="caution">
    <text evidence="6">The sequence shown here is derived from an EMBL/GenBank/DDBJ whole genome shotgun (WGS) entry which is preliminary data.</text>
</comment>
<evidence type="ECO:0000256" key="1">
    <source>
        <dbReference type="ARBA" id="ARBA00022485"/>
    </source>
</evidence>
<evidence type="ECO:0000256" key="2">
    <source>
        <dbReference type="ARBA" id="ARBA00022691"/>
    </source>
</evidence>
<feature type="non-terminal residue" evidence="6">
    <location>
        <position position="155"/>
    </location>
</feature>
<keyword evidence="1" id="KW-0004">4Fe-4S</keyword>
<accession>X0W722</accession>
<dbReference type="PANTHER" id="PTHR11135">
    <property type="entry name" value="HISTONE ACETYLTRANSFERASE-RELATED"/>
    <property type="match status" value="1"/>
</dbReference>
<sequence length="155" mass="17800">MTIKKNKKDFLLEEKIVLNLLKEKVKDKSGSDRIKRQVCKEFGASFPSNIELLKTYHRLVNKKRIKPSKTIERLLITRPVRSLSGIVNVSVLTKPYPCPGKCIYCPTQRGFPKSYLAGEPAADRAKFLKFNPYTQVQKRLEALKMQGHPTNKIEL</sequence>